<evidence type="ECO:0000259" key="2">
    <source>
        <dbReference type="Pfam" id="PF01578"/>
    </source>
</evidence>
<dbReference type="InterPro" id="IPR002541">
    <property type="entry name" value="Cyt_c_assembly"/>
</dbReference>
<dbReference type="InterPro" id="IPR052372">
    <property type="entry name" value="YpjD/HemX"/>
</dbReference>
<dbReference type="GO" id="GO:0020037">
    <property type="term" value="F:heme binding"/>
    <property type="evidence" value="ECO:0007669"/>
    <property type="project" value="InterPro"/>
</dbReference>
<keyword evidence="1" id="KW-0812">Transmembrane</keyword>
<organism evidence="3">
    <name type="scientific">marine sediment metagenome</name>
    <dbReference type="NCBI Taxonomy" id="412755"/>
    <lineage>
        <taxon>unclassified sequences</taxon>
        <taxon>metagenomes</taxon>
        <taxon>ecological metagenomes</taxon>
    </lineage>
</organism>
<dbReference type="GO" id="GO:0017004">
    <property type="term" value="P:cytochrome complex assembly"/>
    <property type="evidence" value="ECO:0007669"/>
    <property type="project" value="InterPro"/>
</dbReference>
<evidence type="ECO:0000313" key="3">
    <source>
        <dbReference type="EMBL" id="KKN62360.1"/>
    </source>
</evidence>
<feature type="transmembrane region" description="Helical" evidence="1">
    <location>
        <begin position="91"/>
        <end position="109"/>
    </location>
</feature>
<feature type="domain" description="Cytochrome c assembly protein" evidence="2">
    <location>
        <begin position="40"/>
        <end position="262"/>
    </location>
</feature>
<feature type="transmembrane region" description="Helical" evidence="1">
    <location>
        <begin position="62"/>
        <end position="84"/>
    </location>
</feature>
<evidence type="ECO:0000256" key="1">
    <source>
        <dbReference type="SAM" id="Phobius"/>
    </source>
</evidence>
<dbReference type="EMBL" id="LAZR01000627">
    <property type="protein sequence ID" value="KKN62360.1"/>
    <property type="molecule type" value="Genomic_DNA"/>
</dbReference>
<accession>A0A0F9S0T6</accession>
<feature type="transmembrane region" description="Helical" evidence="1">
    <location>
        <begin position="176"/>
        <end position="199"/>
    </location>
</feature>
<protein>
    <recommendedName>
        <fullName evidence="2">Cytochrome c assembly protein domain-containing protein</fullName>
    </recommendedName>
</protein>
<gene>
    <name evidence="3" type="ORF">LCGC14_0512720</name>
</gene>
<feature type="transmembrane region" description="Helical" evidence="1">
    <location>
        <begin position="6"/>
        <end position="24"/>
    </location>
</feature>
<feature type="transmembrane region" description="Helical" evidence="1">
    <location>
        <begin position="31"/>
        <end position="50"/>
    </location>
</feature>
<keyword evidence="1" id="KW-0472">Membrane</keyword>
<dbReference type="PANTHER" id="PTHR38034:SF1">
    <property type="entry name" value="INNER MEMBRANE PROTEIN YPJD"/>
    <property type="match status" value="1"/>
</dbReference>
<dbReference type="Pfam" id="PF01578">
    <property type="entry name" value="Cytochrom_C_asm"/>
    <property type="match status" value="1"/>
</dbReference>
<dbReference type="AlphaFoldDB" id="A0A0F9S0T6"/>
<reference evidence="3" key="1">
    <citation type="journal article" date="2015" name="Nature">
        <title>Complex archaea that bridge the gap between prokaryotes and eukaryotes.</title>
        <authorList>
            <person name="Spang A."/>
            <person name="Saw J.H."/>
            <person name="Jorgensen S.L."/>
            <person name="Zaremba-Niedzwiedzka K."/>
            <person name="Martijn J."/>
            <person name="Lind A.E."/>
            <person name="van Eijk R."/>
            <person name="Schleper C."/>
            <person name="Guy L."/>
            <person name="Ettema T.J."/>
        </authorList>
    </citation>
    <scope>NUCLEOTIDE SEQUENCE</scope>
</reference>
<feature type="transmembrane region" description="Helical" evidence="1">
    <location>
        <begin position="241"/>
        <end position="264"/>
    </location>
</feature>
<feature type="transmembrane region" description="Helical" evidence="1">
    <location>
        <begin position="129"/>
        <end position="150"/>
    </location>
</feature>
<proteinExistence type="predicted"/>
<dbReference type="PANTHER" id="PTHR38034">
    <property type="entry name" value="INNER MEMBRANE PROTEIN YPJD"/>
    <property type="match status" value="1"/>
</dbReference>
<name>A0A0F9S0T6_9ZZZZ</name>
<sequence>MAIANALAFLLYLSSSVILIRRFVQKDSNAVNASIPIGIMIIMALLFHATDIFFTMRLAGGWNLGLFTTLSLSTWLMGFIALIVGARTPNAHPGIVIYPIVALSLILKVELPSPEPPTLSNPALEWHVLLSLSAYSFFMLSAVQAIILALQEKQLRQRHASGIMRKLPPLQTMERALFQLITTGFVLLTMGLITGFMFVDNLFAQHLVHKTVLSVVSWCVFGALLWGRVRYGWRGQTAVKWTLSGVLFLLLAFMGSEFVLQYLVSQ</sequence>
<keyword evidence="1" id="KW-1133">Transmembrane helix</keyword>
<comment type="caution">
    <text evidence="3">The sequence shown here is derived from an EMBL/GenBank/DDBJ whole genome shotgun (WGS) entry which is preliminary data.</text>
</comment>
<dbReference type="GO" id="GO:0005886">
    <property type="term" value="C:plasma membrane"/>
    <property type="evidence" value="ECO:0007669"/>
    <property type="project" value="TreeGrafter"/>
</dbReference>
<feature type="transmembrane region" description="Helical" evidence="1">
    <location>
        <begin position="211"/>
        <end position="229"/>
    </location>
</feature>